<sequence>IIGFEEGSIKWDDEDTKNDNKASGVLPDGDYGKDTVVHFCCRSDGSADKPIELPMREPFFLLKHSSSCQEVMGMRFTEEWVFWDCEDKENKNVVSGKLPESFVAKDVKLYYCYYIEK</sequence>
<feature type="non-terminal residue" evidence="2">
    <location>
        <position position="1"/>
    </location>
</feature>
<accession>A0ABN8R592</accession>
<evidence type="ECO:0000313" key="3">
    <source>
        <dbReference type="Proteomes" id="UP001159405"/>
    </source>
</evidence>
<organism evidence="2 3">
    <name type="scientific">Porites lobata</name>
    <dbReference type="NCBI Taxonomy" id="104759"/>
    <lineage>
        <taxon>Eukaryota</taxon>
        <taxon>Metazoa</taxon>
        <taxon>Cnidaria</taxon>
        <taxon>Anthozoa</taxon>
        <taxon>Hexacorallia</taxon>
        <taxon>Scleractinia</taxon>
        <taxon>Fungiina</taxon>
        <taxon>Poritidae</taxon>
        <taxon>Porites</taxon>
    </lineage>
</organism>
<name>A0ABN8R592_9CNID</name>
<proteinExistence type="predicted"/>
<reference evidence="2 3" key="1">
    <citation type="submission" date="2022-05" db="EMBL/GenBank/DDBJ databases">
        <authorList>
            <consortium name="Genoscope - CEA"/>
            <person name="William W."/>
        </authorList>
    </citation>
    <scope>NUCLEOTIDE SEQUENCE [LARGE SCALE GENOMIC DNA]</scope>
</reference>
<dbReference type="InterPro" id="IPR031569">
    <property type="entry name" value="ApeC"/>
</dbReference>
<dbReference type="Pfam" id="PF16977">
    <property type="entry name" value="ApeC"/>
    <property type="match status" value="1"/>
</dbReference>
<feature type="domain" description="Apextrin C-terminal" evidence="1">
    <location>
        <begin position="3"/>
        <end position="114"/>
    </location>
</feature>
<gene>
    <name evidence="2" type="ORF">PLOB_00013471</name>
</gene>
<dbReference type="PANTHER" id="PTHR19324">
    <property type="entry name" value="PERFORIN-LIKE PROTEIN 1"/>
    <property type="match status" value="1"/>
</dbReference>
<dbReference type="EMBL" id="CALNXK010000177">
    <property type="protein sequence ID" value="CAH3172993.1"/>
    <property type="molecule type" value="Genomic_DNA"/>
</dbReference>
<dbReference type="Proteomes" id="UP001159405">
    <property type="component" value="Unassembled WGS sequence"/>
</dbReference>
<evidence type="ECO:0000313" key="2">
    <source>
        <dbReference type="EMBL" id="CAH3172993.1"/>
    </source>
</evidence>
<dbReference type="PANTHER" id="PTHR19324:SF33">
    <property type="entry name" value="MUCIN-5AC"/>
    <property type="match status" value="1"/>
</dbReference>
<keyword evidence="3" id="KW-1185">Reference proteome</keyword>
<comment type="caution">
    <text evidence="2">The sequence shown here is derived from an EMBL/GenBank/DDBJ whole genome shotgun (WGS) entry which is preliminary data.</text>
</comment>
<evidence type="ECO:0000259" key="1">
    <source>
        <dbReference type="Pfam" id="PF16977"/>
    </source>
</evidence>
<protein>
    <recommendedName>
        <fullName evidence="1">Apextrin C-terminal domain-containing protein</fullName>
    </recommendedName>
</protein>